<gene>
    <name evidence="1" type="ORF">OWV82_002271</name>
</gene>
<dbReference type="Proteomes" id="UP001164539">
    <property type="component" value="Chromosome 1"/>
</dbReference>
<proteinExistence type="predicted"/>
<name>A0ACC1Z183_MELAZ</name>
<comment type="caution">
    <text evidence="1">The sequence shown here is derived from an EMBL/GenBank/DDBJ whole genome shotgun (WGS) entry which is preliminary data.</text>
</comment>
<sequence>MAEGKLDLPDDLLSSKTLDQHRSVKHEAWGGTGEEKSPMGLLDDSKDQVPSDSSIPLSPQWLYAKPVDAKTPSTGVSGEMRSTTDANLKDTWRLEGSQDKKDWRKVVPDVESGRRWREEERETGLLGRRDRRKEDRRADVILSRDFSENRALSSTDRWHDSSNRSSVHESRRDSKWSSRWGPEDKEKDSRTEKKTDGEKEDTQIDRQSFVSGNRTSSERDNDSRDKWRPRHRMEVHAGGSAAYRSAPGFGPDRGRVEGSHVRFAAGRGRSTTNGSLQVGRSPTLSVIGSAAVDKLFGSSASTTYCYPRGKLLDIYRKQKTLPSFETTPDDMDHLSPITLVEVIEPLAFVAPDAEEEAVLWDIWKGEITSSGVPQNSSRDKNVASNNNIPGFGDTIFGEGKLSSSVVTKENGSEELDTSDHQAVAKERDGFKVGKGKIMTGSTDVVIHDVSIPSVFKRQDVCSVGEIGGLGNSVNDVKYSESQKGEELIFPKQPKLDGIELATLDIGGQLPDDSKSLFNISSLQQTLNDDQLHLKSNDEACPADIVAPPEDLSLFYLDPQGAIQGPYMGIDIITWFEQGYFGTDLVVRLSDAPAGSPFQELGEVMPHLKVKSGSASGATMVTISQLADAVGDSLGESVGPPASGSNFKGSAVVNDRQWVSTSLEATSNVKFPSRVLDHDNLSELQFSDIQNFQNFVSQDEEIVFPGRPGSSSGNHFRRSADIHSSISSPASHHSLANEYAENSIPRHLEDDKLHPFGLLMSELRDSSHLRRTQSSNMAPGIGDQCHFTDSLLEREAAFVNQSAFSTMADQSSLGEKWSDDCRRNRFSKPNIRQDSIDADHLFCREQELKDFDLGEHLISQRLQNERLQQQSHLSHHFSHATGLEIEQNPGFALSQSKNLYLQQSGHPRTDMEQLLELQLQQQRHLELQQQRQLEELQQQRQLEELQQQRQLEELQQQRHLEELQQQRHLEELQQQRHLEELQQQRHLEELQQQRHLELQQQRHLELQQQRHLELQQQRHLELQQQRHLELQQQRHLELQQQHRLLQQQQQQQQIRLNQIKLLQQQQQQQLLTEQMLQHQMSDPGYGHLKVDPMRENVIDQVQLRMHLLHELQQNSQTRQLDPSVEQIIQTKIGQSALRGQPAAFLDVISQAQHENMLSSEQQFHFQQEPLQARQLSMALSRHFRTEKERCAGGPWSVDEAGQFVRTLAGHQQAHSAGFNASDFHQQQQRLSSHEEQFSHLNWNRAIQGQHQRGFYEPTSMALDRSMSLSPAVAPGMDLDNMNFHAQGLDFSDQHHYGHSTGQPGSFPSGISSSSSLQVSEELYASNPDVIERPPSGNNALLENSRIQRQMQQLNLKAEQQRRESEINMTSLDSSIWASTGGDEENAKQAMVDLLRQNLGHRSMHSSSVDYQHCIPSSKTQETIWPIADTHSSNLPFDHLPDQEVIAMGGPQNSNTSSQFKHSGNNERLILRSSSGAAIEHSFLSGNIECSNSINKSAMDKELSELQVPQEKRHGSRVMSRSVSEIRNNLVEQAEKSLDYRELPINAHGRHNSLSAAGGNGGLYSYEIGLDKPLVEASDDRLPSILPQEVDNDWNKRPPVARVLSSQKVPPEPTSVPIVKQKSSAFLVSDEGKRESVGNPVATQMPESQSSGKKDLRFRRTSSCGDAAVSETSFIDMLRKPIHPEADASNLEASDGGAPVGRSGKKKGKKGRQIDPALLGFKVSSNRIMMGEIQRLED</sequence>
<organism evidence="1 2">
    <name type="scientific">Melia azedarach</name>
    <name type="common">Chinaberry tree</name>
    <dbReference type="NCBI Taxonomy" id="155640"/>
    <lineage>
        <taxon>Eukaryota</taxon>
        <taxon>Viridiplantae</taxon>
        <taxon>Streptophyta</taxon>
        <taxon>Embryophyta</taxon>
        <taxon>Tracheophyta</taxon>
        <taxon>Spermatophyta</taxon>
        <taxon>Magnoliopsida</taxon>
        <taxon>eudicotyledons</taxon>
        <taxon>Gunneridae</taxon>
        <taxon>Pentapetalae</taxon>
        <taxon>rosids</taxon>
        <taxon>malvids</taxon>
        <taxon>Sapindales</taxon>
        <taxon>Meliaceae</taxon>
        <taxon>Melia</taxon>
    </lineage>
</organism>
<dbReference type="EMBL" id="CM051394">
    <property type="protein sequence ID" value="KAJ4729498.1"/>
    <property type="molecule type" value="Genomic_DNA"/>
</dbReference>
<reference evidence="1 2" key="1">
    <citation type="journal article" date="2023" name="Science">
        <title>Complex scaffold remodeling in plant triterpene biosynthesis.</title>
        <authorList>
            <person name="De La Pena R."/>
            <person name="Hodgson H."/>
            <person name="Liu J.C."/>
            <person name="Stephenson M.J."/>
            <person name="Martin A.C."/>
            <person name="Owen C."/>
            <person name="Harkess A."/>
            <person name="Leebens-Mack J."/>
            <person name="Jimenez L.E."/>
            <person name="Osbourn A."/>
            <person name="Sattely E.S."/>
        </authorList>
    </citation>
    <scope>NUCLEOTIDE SEQUENCE [LARGE SCALE GENOMIC DNA]</scope>
    <source>
        <strain evidence="2">cv. JPN11</strain>
        <tissue evidence="1">Leaf</tissue>
    </source>
</reference>
<protein>
    <submittedName>
        <fullName evidence="1">GYF domain-containing protein</fullName>
    </submittedName>
</protein>
<evidence type="ECO:0000313" key="1">
    <source>
        <dbReference type="EMBL" id="KAJ4729498.1"/>
    </source>
</evidence>
<evidence type="ECO:0000313" key="2">
    <source>
        <dbReference type="Proteomes" id="UP001164539"/>
    </source>
</evidence>
<accession>A0ACC1Z183</accession>
<keyword evidence="2" id="KW-1185">Reference proteome</keyword>